<dbReference type="EMBL" id="RQFA01000061">
    <property type="protein sequence ID" value="TGK31723.1"/>
    <property type="molecule type" value="Genomic_DNA"/>
</dbReference>
<dbReference type="OrthoDB" id="9922916at2"/>
<accession>A0A5F1Y935</accession>
<keyword evidence="2" id="KW-1185">Reference proteome</keyword>
<reference evidence="1" key="1">
    <citation type="journal article" date="2019" name="PLoS Negl. Trop. Dis.">
        <title>Revisiting the worldwide diversity of Leptospira species in the environment.</title>
        <authorList>
            <person name="Vincent A.T."/>
            <person name="Schiettekatte O."/>
            <person name="Bourhy P."/>
            <person name="Veyrier F.J."/>
            <person name="Picardeau M."/>
        </authorList>
    </citation>
    <scope>NUCLEOTIDE SEQUENCE [LARGE SCALE GENOMIC DNA]</scope>
    <source>
        <strain evidence="1">201800299</strain>
    </source>
</reference>
<dbReference type="AlphaFoldDB" id="A0A5F1Y935"/>
<proteinExistence type="predicted"/>
<organism evidence="1 2">
    <name type="scientific">Leptospira gomenensis</name>
    <dbReference type="NCBI Taxonomy" id="2484974"/>
    <lineage>
        <taxon>Bacteria</taxon>
        <taxon>Pseudomonadati</taxon>
        <taxon>Spirochaetota</taxon>
        <taxon>Spirochaetia</taxon>
        <taxon>Leptospirales</taxon>
        <taxon>Leptospiraceae</taxon>
        <taxon>Leptospira</taxon>
    </lineage>
</organism>
<dbReference type="Proteomes" id="UP000298277">
    <property type="component" value="Unassembled WGS sequence"/>
</dbReference>
<sequence length="79" mass="8687">MFAPAFARVKAVDFPIPRAAPVTTAFLPFKSIIILSYSGSLRLKYFGRTEGQGSFTAGMAIEQNARSVLIVREVIPCFF</sequence>
<name>A0A5F1Y935_9LEPT</name>
<evidence type="ECO:0000313" key="2">
    <source>
        <dbReference type="Proteomes" id="UP000298277"/>
    </source>
</evidence>
<evidence type="ECO:0000313" key="1">
    <source>
        <dbReference type="EMBL" id="TGK31723.1"/>
    </source>
</evidence>
<gene>
    <name evidence="1" type="ORF">EHQ17_13150</name>
</gene>
<comment type="caution">
    <text evidence="1">The sequence shown here is derived from an EMBL/GenBank/DDBJ whole genome shotgun (WGS) entry which is preliminary data.</text>
</comment>
<protein>
    <submittedName>
        <fullName evidence="1">Uncharacterized protein</fullName>
    </submittedName>
</protein>